<keyword evidence="3" id="KW-1185">Reference proteome</keyword>
<dbReference type="EMBL" id="CABWKQ010000005">
    <property type="protein sequence ID" value="VWX33720.1"/>
    <property type="molecule type" value="Genomic_DNA"/>
</dbReference>
<feature type="compositionally biased region" description="Polar residues" evidence="1">
    <location>
        <begin position="1"/>
        <end position="12"/>
    </location>
</feature>
<organism evidence="2 3">
    <name type="scientific">Exiguobacterium oxidotolerans</name>
    <dbReference type="NCBI Taxonomy" id="223958"/>
    <lineage>
        <taxon>Bacteria</taxon>
        <taxon>Bacillati</taxon>
        <taxon>Bacillota</taxon>
        <taxon>Bacilli</taxon>
        <taxon>Bacillales</taxon>
        <taxon>Bacillales Family XII. Incertae Sedis</taxon>
        <taxon>Exiguobacterium</taxon>
    </lineage>
</organism>
<proteinExistence type="predicted"/>
<evidence type="ECO:0000313" key="2">
    <source>
        <dbReference type="EMBL" id="VWX33720.1"/>
    </source>
</evidence>
<feature type="region of interest" description="Disordered" evidence="1">
    <location>
        <begin position="1"/>
        <end position="21"/>
    </location>
</feature>
<gene>
    <name evidence="2" type="ORF">EXIGUO9Y_130021</name>
</gene>
<accession>A0A653I409</accession>
<protein>
    <submittedName>
        <fullName evidence="2">Uncharacterized protein</fullName>
    </submittedName>
</protein>
<dbReference type="AlphaFoldDB" id="A0A653I409"/>
<dbReference type="Proteomes" id="UP000439752">
    <property type="component" value="Unassembled WGS sequence"/>
</dbReference>
<reference evidence="2 3" key="1">
    <citation type="submission" date="2019-10" db="EMBL/GenBank/DDBJ databases">
        <authorList>
            <person name="Karimi E."/>
        </authorList>
    </citation>
    <scope>NUCLEOTIDE SEQUENCE [LARGE SCALE GENOMIC DNA]</scope>
    <source>
        <strain evidence="2">Exiguobacterium sp. 9Y</strain>
    </source>
</reference>
<evidence type="ECO:0000313" key="3">
    <source>
        <dbReference type="Proteomes" id="UP000439752"/>
    </source>
</evidence>
<evidence type="ECO:0000256" key="1">
    <source>
        <dbReference type="SAM" id="MobiDB-lite"/>
    </source>
</evidence>
<sequence>MTIARSQSVSNQKNEKVSSSHDFLERGIAKKSASCVIFAQQVWYTKD</sequence>
<name>A0A653I409_9BACL</name>